<dbReference type="Proteomes" id="UP000224896">
    <property type="component" value="Segment"/>
</dbReference>
<evidence type="ECO:0000313" key="3">
    <source>
        <dbReference type="Proteomes" id="UP000224896"/>
    </source>
</evidence>
<dbReference type="EMBL" id="KY626176">
    <property type="protein sequence ID" value="ARB11268.1"/>
    <property type="molecule type" value="Genomic_DNA"/>
</dbReference>
<keyword evidence="1" id="KW-1133">Transmembrane helix</keyword>
<keyword evidence="1" id="KW-0812">Transmembrane</keyword>
<dbReference type="KEGG" id="vg:54980192"/>
<name>A0A1W5S499_9CAUD</name>
<evidence type="ECO:0000313" key="2">
    <source>
        <dbReference type="EMBL" id="ARB11268.1"/>
    </source>
</evidence>
<sequence>MCKLYSVLKCIAVVLTGIALGMYLLMVSEVVQGHEYKPVACVPSYTEKGVTFYTVASVSCDYSKHLISKQRYDDLMHCFESPMDCVLLKGGSND</sequence>
<reference evidence="3" key="1">
    <citation type="submission" date="2017-02" db="EMBL/GenBank/DDBJ databases">
        <authorList>
            <person name="Lucas-Elio P."/>
            <person name="Silas S."/>
            <person name="Fire A.Z."/>
            <person name="Sanchez-Amat A."/>
        </authorList>
    </citation>
    <scope>NUCLEOTIDE SEQUENCE [LARGE SCALE GENOMIC DNA]</scope>
</reference>
<dbReference type="GeneID" id="54980192"/>
<proteinExistence type="predicted"/>
<accession>A0A1W5S499</accession>
<feature type="transmembrane region" description="Helical" evidence="1">
    <location>
        <begin position="6"/>
        <end position="27"/>
    </location>
</feature>
<protein>
    <submittedName>
        <fullName evidence="2">Uncharacterized protein</fullName>
    </submittedName>
</protein>
<dbReference type="RefSeq" id="YP_009790038.1">
    <property type="nucleotide sequence ID" value="NC_047821.1"/>
</dbReference>
<evidence type="ECO:0000256" key="1">
    <source>
        <dbReference type="SAM" id="Phobius"/>
    </source>
</evidence>
<organism evidence="2 3">
    <name type="scientific">Marinomonas phage CPP1m</name>
    <dbReference type="NCBI Taxonomy" id="1965370"/>
    <lineage>
        <taxon>Viruses</taxon>
        <taxon>Duplodnaviria</taxon>
        <taxon>Heunggongvirae</taxon>
        <taxon>Uroviricota</taxon>
        <taxon>Caudoviricetes</taxon>
        <taxon>Autographivirales</taxon>
        <taxon>Autosignataviridae</taxon>
        <taxon>Colwellvirinae</taxon>
        <taxon>Murciavirus</taxon>
        <taxon>Murciavirus CPP1m</taxon>
    </lineage>
</organism>
<keyword evidence="3" id="KW-1185">Reference proteome</keyword>
<keyword evidence="1" id="KW-0472">Membrane</keyword>